<protein>
    <submittedName>
        <fullName evidence="5">ShKT domain-containing protein</fullName>
    </submittedName>
</protein>
<sequence>MFWLKNSTVAVLCAVVAVAFAALESCSGGISANPCIKLFADKAKCSDSSLKSFAENCPVTCGTCANANADCKDTGEMNCMASLASGLCENKLYKSVMEVHCGKTCNLCSTRTGKYVKGENKDMCKDIDEKYCQENKELCNKVNIYDKMTKKCPSTCQRCPLH</sequence>
<feature type="chain" id="PRO_5005893476" evidence="2">
    <location>
        <begin position="22"/>
        <end position="162"/>
    </location>
</feature>
<evidence type="ECO:0000259" key="3">
    <source>
        <dbReference type="PROSITE" id="PS51670"/>
    </source>
</evidence>
<evidence type="ECO:0000313" key="5">
    <source>
        <dbReference type="WBParaSite" id="SMUV_0000872501-mRNA-1"/>
    </source>
</evidence>
<dbReference type="Gene3D" id="1.10.10.1940">
    <property type="match status" value="2"/>
</dbReference>
<dbReference type="SMART" id="SM00254">
    <property type="entry name" value="ShKT"/>
    <property type="match status" value="3"/>
</dbReference>
<feature type="signal peptide" evidence="2">
    <location>
        <begin position="1"/>
        <end position="21"/>
    </location>
</feature>
<feature type="domain" description="ShKT" evidence="3">
    <location>
        <begin position="124"/>
        <end position="159"/>
    </location>
</feature>
<evidence type="ECO:0000256" key="1">
    <source>
        <dbReference type="PROSITE-ProRule" id="PRU01005"/>
    </source>
</evidence>
<evidence type="ECO:0000256" key="2">
    <source>
        <dbReference type="SAM" id="SignalP"/>
    </source>
</evidence>
<comment type="caution">
    <text evidence="1">Lacks conserved residue(s) required for the propagation of feature annotation.</text>
</comment>
<dbReference type="Proteomes" id="UP000046393">
    <property type="component" value="Unplaced"/>
</dbReference>
<evidence type="ECO:0000313" key="4">
    <source>
        <dbReference type="Proteomes" id="UP000046393"/>
    </source>
</evidence>
<keyword evidence="4" id="KW-1185">Reference proteome</keyword>
<dbReference type="PANTHER" id="PTHR46219">
    <property type="entry name" value="PROTEIN CBG11138"/>
    <property type="match status" value="1"/>
</dbReference>
<dbReference type="Pfam" id="PF01549">
    <property type="entry name" value="ShK"/>
    <property type="match status" value="3"/>
</dbReference>
<dbReference type="PANTHER" id="PTHR46219:SF13">
    <property type="entry name" value="SHKT DOMAIN-CONTAINING PROTEIN"/>
    <property type="match status" value="1"/>
</dbReference>
<proteinExistence type="predicted"/>
<dbReference type="AlphaFoldDB" id="A0A0N5AV21"/>
<keyword evidence="2" id="KW-0732">Signal</keyword>
<name>A0A0N5AV21_9BILA</name>
<dbReference type="InterPro" id="IPR003582">
    <property type="entry name" value="ShKT_dom"/>
</dbReference>
<accession>A0A0N5AV21</accession>
<organism evidence="4 5">
    <name type="scientific">Syphacia muris</name>
    <dbReference type="NCBI Taxonomy" id="451379"/>
    <lineage>
        <taxon>Eukaryota</taxon>
        <taxon>Metazoa</taxon>
        <taxon>Ecdysozoa</taxon>
        <taxon>Nematoda</taxon>
        <taxon>Chromadorea</taxon>
        <taxon>Rhabditida</taxon>
        <taxon>Spirurina</taxon>
        <taxon>Oxyuridomorpha</taxon>
        <taxon>Oxyuroidea</taxon>
        <taxon>Oxyuridae</taxon>
        <taxon>Syphacia</taxon>
    </lineage>
</organism>
<dbReference type="PROSITE" id="PS51670">
    <property type="entry name" value="SHKT"/>
    <property type="match status" value="1"/>
</dbReference>
<dbReference type="WBParaSite" id="SMUV_0000872501-mRNA-1">
    <property type="protein sequence ID" value="SMUV_0000872501-mRNA-1"/>
    <property type="gene ID" value="SMUV_0000872501"/>
</dbReference>
<reference evidence="5" key="1">
    <citation type="submission" date="2017-02" db="UniProtKB">
        <authorList>
            <consortium name="WormBaseParasite"/>
        </authorList>
    </citation>
    <scope>IDENTIFICATION</scope>
</reference>